<dbReference type="EMBL" id="MU150293">
    <property type="protein sequence ID" value="KAF9460846.1"/>
    <property type="molecule type" value="Genomic_DNA"/>
</dbReference>
<sequence length="167" mass="18521">MTPAQDFLLTTPVRRSPSPVLPGAWPLSTNTPNNMHKRSSTCPTLFEPSNIFASSAYSNSLHLDHVRNFHQRLSLSLSRSPGPSDICNTTTTFLPSESTSSSLSPNALGSTPLSGSDLTQNNTNTPFLAFVVRIIIYHLPCQHILIIRIRIPRQPLHTKPPRRISYH</sequence>
<feature type="region of interest" description="Disordered" evidence="1">
    <location>
        <begin position="96"/>
        <end position="117"/>
    </location>
</feature>
<comment type="caution">
    <text evidence="2">The sequence shown here is derived from an EMBL/GenBank/DDBJ whole genome shotgun (WGS) entry which is preliminary data.</text>
</comment>
<reference evidence="2" key="1">
    <citation type="submission" date="2020-11" db="EMBL/GenBank/DDBJ databases">
        <authorList>
            <consortium name="DOE Joint Genome Institute"/>
            <person name="Ahrendt S."/>
            <person name="Riley R."/>
            <person name="Andreopoulos W."/>
            <person name="Labutti K."/>
            <person name="Pangilinan J."/>
            <person name="Ruiz-Duenas F.J."/>
            <person name="Barrasa J.M."/>
            <person name="Sanchez-Garcia M."/>
            <person name="Camarero S."/>
            <person name="Miyauchi S."/>
            <person name="Serrano A."/>
            <person name="Linde D."/>
            <person name="Babiker R."/>
            <person name="Drula E."/>
            <person name="Ayuso-Fernandez I."/>
            <person name="Pacheco R."/>
            <person name="Padilla G."/>
            <person name="Ferreira P."/>
            <person name="Barriuso J."/>
            <person name="Kellner H."/>
            <person name="Castanera R."/>
            <person name="Alfaro M."/>
            <person name="Ramirez L."/>
            <person name="Pisabarro A.G."/>
            <person name="Kuo A."/>
            <person name="Tritt A."/>
            <person name="Lipzen A."/>
            <person name="He G."/>
            <person name="Yan M."/>
            <person name="Ng V."/>
            <person name="Cullen D."/>
            <person name="Martin F."/>
            <person name="Rosso M.-N."/>
            <person name="Henrissat B."/>
            <person name="Hibbett D."/>
            <person name="Martinez A.T."/>
            <person name="Grigoriev I.V."/>
        </authorList>
    </citation>
    <scope>NUCLEOTIDE SEQUENCE</scope>
    <source>
        <strain evidence="2">CBS 247.69</strain>
    </source>
</reference>
<proteinExistence type="predicted"/>
<evidence type="ECO:0000313" key="3">
    <source>
        <dbReference type="Proteomes" id="UP000807353"/>
    </source>
</evidence>
<name>A0A9P5Y3X5_9AGAR</name>
<evidence type="ECO:0000313" key="2">
    <source>
        <dbReference type="EMBL" id="KAF9460846.1"/>
    </source>
</evidence>
<dbReference type="Proteomes" id="UP000807353">
    <property type="component" value="Unassembled WGS sequence"/>
</dbReference>
<accession>A0A9P5Y3X5</accession>
<organism evidence="2 3">
    <name type="scientific">Collybia nuda</name>
    <dbReference type="NCBI Taxonomy" id="64659"/>
    <lineage>
        <taxon>Eukaryota</taxon>
        <taxon>Fungi</taxon>
        <taxon>Dikarya</taxon>
        <taxon>Basidiomycota</taxon>
        <taxon>Agaricomycotina</taxon>
        <taxon>Agaricomycetes</taxon>
        <taxon>Agaricomycetidae</taxon>
        <taxon>Agaricales</taxon>
        <taxon>Tricholomatineae</taxon>
        <taxon>Clitocybaceae</taxon>
        <taxon>Collybia</taxon>
    </lineage>
</organism>
<feature type="region of interest" description="Disordered" evidence="1">
    <location>
        <begin position="1"/>
        <end position="40"/>
    </location>
</feature>
<evidence type="ECO:0000256" key="1">
    <source>
        <dbReference type="SAM" id="MobiDB-lite"/>
    </source>
</evidence>
<gene>
    <name evidence="2" type="ORF">BDZ94DRAFT_877137</name>
</gene>
<keyword evidence="3" id="KW-1185">Reference proteome</keyword>
<dbReference type="AlphaFoldDB" id="A0A9P5Y3X5"/>
<feature type="compositionally biased region" description="Low complexity" evidence="1">
    <location>
        <begin position="96"/>
        <end position="111"/>
    </location>
</feature>
<protein>
    <submittedName>
        <fullName evidence="2">Uncharacterized protein</fullName>
    </submittedName>
</protein>